<accession>A0A1T4XT18</accession>
<evidence type="ECO:0000256" key="5">
    <source>
        <dbReference type="ARBA" id="ARBA00023002"/>
    </source>
</evidence>
<dbReference type="PANTHER" id="PTHR44085:SF2">
    <property type="entry name" value="SEPIAPTERIN REDUCTASE"/>
    <property type="match status" value="1"/>
</dbReference>
<evidence type="ECO:0000313" key="7">
    <source>
        <dbReference type="Proteomes" id="UP000190042"/>
    </source>
</evidence>
<evidence type="ECO:0000256" key="2">
    <source>
        <dbReference type="ARBA" id="ARBA00006484"/>
    </source>
</evidence>
<protein>
    <submittedName>
        <fullName evidence="6">Benzil reductase ((S)-benzoin forming)</fullName>
    </submittedName>
</protein>
<comment type="subcellular location">
    <subcellularLocation>
        <location evidence="1">Cytoplasm</location>
    </subcellularLocation>
</comment>
<dbReference type="InterPro" id="IPR020904">
    <property type="entry name" value="Sc_DH/Rdtase_CS"/>
</dbReference>
<dbReference type="Proteomes" id="UP000190042">
    <property type="component" value="Unassembled WGS sequence"/>
</dbReference>
<keyword evidence="5" id="KW-0560">Oxidoreductase</keyword>
<keyword evidence="4" id="KW-0521">NADP</keyword>
<keyword evidence="7" id="KW-1185">Reference proteome</keyword>
<dbReference type="PROSITE" id="PS00061">
    <property type="entry name" value="ADH_SHORT"/>
    <property type="match status" value="1"/>
</dbReference>
<evidence type="ECO:0000313" key="6">
    <source>
        <dbReference type="EMBL" id="SKA92298.1"/>
    </source>
</evidence>
<dbReference type="EMBL" id="FUYJ01000001">
    <property type="protein sequence ID" value="SKA92298.1"/>
    <property type="molecule type" value="Genomic_DNA"/>
</dbReference>
<dbReference type="GO" id="GO:0006729">
    <property type="term" value="P:tetrahydrobiopterin biosynthetic process"/>
    <property type="evidence" value="ECO:0007669"/>
    <property type="project" value="TreeGrafter"/>
</dbReference>
<sequence length="241" mass="26586">MEIIIITGASKGIGQELYKQFTESGAMVYGLARTNPDRLQRMEEVDITDFGKTSNIVKTIIHRHMDEAKSFTLINNAGVIDPIDMVGSLDSEEIEKAVKVNLTAPIHLINTFIATLVDFSGEKKVLNISSGAGRNAYEGWSIYCTTKAGLDHFSRVVALEQQQSENPVGIVSIAPGIIDTGMQETIRSSSEEQFPHLEKFIAYKEQGQLSSAAETASKLLKFINKTNFIETETIADIRHFS</sequence>
<dbReference type="SUPFAM" id="SSF51735">
    <property type="entry name" value="NAD(P)-binding Rossmann-fold domains"/>
    <property type="match status" value="1"/>
</dbReference>
<dbReference type="InterPro" id="IPR002347">
    <property type="entry name" value="SDR_fam"/>
</dbReference>
<dbReference type="PRINTS" id="PR00081">
    <property type="entry name" value="GDHRDH"/>
</dbReference>
<organism evidence="6 7">
    <name type="scientific">Sporosarcina newyorkensis</name>
    <dbReference type="NCBI Taxonomy" id="759851"/>
    <lineage>
        <taxon>Bacteria</taxon>
        <taxon>Bacillati</taxon>
        <taxon>Bacillota</taxon>
        <taxon>Bacilli</taxon>
        <taxon>Bacillales</taxon>
        <taxon>Caryophanaceae</taxon>
        <taxon>Sporosarcina</taxon>
    </lineage>
</organism>
<dbReference type="GO" id="GO:0005737">
    <property type="term" value="C:cytoplasm"/>
    <property type="evidence" value="ECO:0007669"/>
    <property type="project" value="UniProtKB-SubCell"/>
</dbReference>
<dbReference type="Pfam" id="PF00106">
    <property type="entry name" value="adh_short"/>
    <property type="match status" value="1"/>
</dbReference>
<keyword evidence="3" id="KW-0963">Cytoplasm</keyword>
<evidence type="ECO:0000256" key="3">
    <source>
        <dbReference type="ARBA" id="ARBA00022490"/>
    </source>
</evidence>
<evidence type="ECO:0000256" key="4">
    <source>
        <dbReference type="ARBA" id="ARBA00022857"/>
    </source>
</evidence>
<proteinExistence type="inferred from homology"/>
<dbReference type="GO" id="GO:0004757">
    <property type="term" value="F:sepiapterin reductase (NADP+) activity"/>
    <property type="evidence" value="ECO:0007669"/>
    <property type="project" value="TreeGrafter"/>
</dbReference>
<dbReference type="AlphaFoldDB" id="A0A1T4XT18"/>
<dbReference type="PANTHER" id="PTHR44085">
    <property type="entry name" value="SEPIAPTERIN REDUCTASE"/>
    <property type="match status" value="1"/>
</dbReference>
<evidence type="ECO:0000256" key="1">
    <source>
        <dbReference type="ARBA" id="ARBA00004496"/>
    </source>
</evidence>
<dbReference type="Gene3D" id="3.40.50.720">
    <property type="entry name" value="NAD(P)-binding Rossmann-like Domain"/>
    <property type="match status" value="1"/>
</dbReference>
<dbReference type="InterPro" id="IPR051721">
    <property type="entry name" value="Biopterin_syn/organic_redct"/>
</dbReference>
<dbReference type="RefSeq" id="WP_078816942.1">
    <property type="nucleotide sequence ID" value="NZ_FUYJ01000001.1"/>
</dbReference>
<reference evidence="7" key="1">
    <citation type="submission" date="2017-02" db="EMBL/GenBank/DDBJ databases">
        <authorList>
            <person name="Varghese N."/>
            <person name="Submissions S."/>
        </authorList>
    </citation>
    <scope>NUCLEOTIDE SEQUENCE [LARGE SCALE GENOMIC DNA]</scope>
    <source>
        <strain evidence="7">DSM 23966</strain>
    </source>
</reference>
<name>A0A1T4XT18_9BACL</name>
<dbReference type="InterPro" id="IPR036291">
    <property type="entry name" value="NAD(P)-bd_dom_sf"/>
</dbReference>
<gene>
    <name evidence="6" type="ORF">SAMN04244570_1287</name>
</gene>
<comment type="similarity">
    <text evidence="2">Belongs to the short-chain dehydrogenases/reductases (SDR) family.</text>
</comment>